<evidence type="ECO:0000256" key="9">
    <source>
        <dbReference type="ARBA" id="ARBA00022840"/>
    </source>
</evidence>
<keyword evidence="10 12" id="KW-0648">Protein biosynthesis</keyword>
<feature type="short sequence motif" description="'HIGH' region" evidence="12">
    <location>
        <begin position="31"/>
        <end position="41"/>
    </location>
</feature>
<feature type="binding site" evidence="12">
    <location>
        <position position="254"/>
    </location>
    <ligand>
        <name>Zn(2+)</name>
        <dbReference type="ChEBI" id="CHEBI:29105"/>
    </ligand>
</feature>
<dbReference type="EC" id="6.1.1.16" evidence="12"/>
<feature type="binding site" evidence="12">
    <location>
        <position position="29"/>
    </location>
    <ligand>
        <name>Zn(2+)</name>
        <dbReference type="ChEBI" id="CHEBI:29105"/>
    </ligand>
</feature>
<dbReference type="EMBL" id="MDZC01000053">
    <property type="protein sequence ID" value="OGX85982.1"/>
    <property type="molecule type" value="Genomic_DNA"/>
</dbReference>
<evidence type="ECO:0000256" key="3">
    <source>
        <dbReference type="ARBA" id="ARBA00011245"/>
    </source>
</evidence>
<dbReference type="InterPro" id="IPR014729">
    <property type="entry name" value="Rossmann-like_a/b/a_fold"/>
</dbReference>
<keyword evidence="8 12" id="KW-0862">Zinc</keyword>
<dbReference type="NCBIfam" id="TIGR00435">
    <property type="entry name" value="cysS"/>
    <property type="match status" value="1"/>
</dbReference>
<evidence type="ECO:0000256" key="7">
    <source>
        <dbReference type="ARBA" id="ARBA00022741"/>
    </source>
</evidence>
<name>A0A1G1T532_9BACT</name>
<evidence type="ECO:0000259" key="14">
    <source>
        <dbReference type="SMART" id="SM00840"/>
    </source>
</evidence>
<evidence type="ECO:0000256" key="11">
    <source>
        <dbReference type="ARBA" id="ARBA00023146"/>
    </source>
</evidence>
<feature type="region of interest" description="Disordered" evidence="13">
    <location>
        <begin position="364"/>
        <end position="384"/>
    </location>
</feature>
<keyword evidence="11 12" id="KW-0030">Aminoacyl-tRNA synthetase</keyword>
<dbReference type="RefSeq" id="WP_070733930.1">
    <property type="nucleotide sequence ID" value="NZ_MDZC01000053.1"/>
</dbReference>
<evidence type="ECO:0000256" key="2">
    <source>
        <dbReference type="ARBA" id="ARBA00005594"/>
    </source>
</evidence>
<feature type="domain" description="Cysteinyl-tRNA synthetase class Ia DALR" evidence="14">
    <location>
        <begin position="392"/>
        <end position="464"/>
    </location>
</feature>
<evidence type="ECO:0000256" key="1">
    <source>
        <dbReference type="ARBA" id="ARBA00004496"/>
    </source>
</evidence>
<dbReference type="InterPro" id="IPR009080">
    <property type="entry name" value="tRNAsynth_Ia_anticodon-bd"/>
</dbReference>
<feature type="short sequence motif" description="'KMSKS' region" evidence="12">
    <location>
        <begin position="283"/>
        <end position="287"/>
    </location>
</feature>
<dbReference type="InterPro" id="IPR015803">
    <property type="entry name" value="Cys-tRNA-ligase"/>
</dbReference>
<comment type="similarity">
    <text evidence="2 12">Belongs to the class-I aminoacyl-tRNA synthetase family.</text>
</comment>
<feature type="binding site" evidence="12">
    <location>
        <position position="286"/>
    </location>
    <ligand>
        <name>ATP</name>
        <dbReference type="ChEBI" id="CHEBI:30616"/>
    </ligand>
</feature>
<dbReference type="InterPro" id="IPR015273">
    <property type="entry name" value="Cys-tRNA-synt_Ia_DALR"/>
</dbReference>
<dbReference type="SMART" id="SM00840">
    <property type="entry name" value="DALR_2"/>
    <property type="match status" value="1"/>
</dbReference>
<dbReference type="PANTHER" id="PTHR10890:SF3">
    <property type="entry name" value="CYSTEINE--TRNA LIGASE, CYTOPLASMIC"/>
    <property type="match status" value="1"/>
</dbReference>
<evidence type="ECO:0000256" key="13">
    <source>
        <dbReference type="SAM" id="MobiDB-lite"/>
    </source>
</evidence>
<dbReference type="GO" id="GO:0004817">
    <property type="term" value="F:cysteine-tRNA ligase activity"/>
    <property type="evidence" value="ECO:0007669"/>
    <property type="project" value="UniProtKB-UniRule"/>
</dbReference>
<comment type="caution">
    <text evidence="15">The sequence shown here is derived from an EMBL/GenBank/DDBJ whole genome shotgun (WGS) entry which is preliminary data.</text>
</comment>
<evidence type="ECO:0000256" key="8">
    <source>
        <dbReference type="ARBA" id="ARBA00022833"/>
    </source>
</evidence>
<dbReference type="GO" id="GO:0005829">
    <property type="term" value="C:cytosol"/>
    <property type="evidence" value="ECO:0007669"/>
    <property type="project" value="TreeGrafter"/>
</dbReference>
<feature type="binding site" evidence="12">
    <location>
        <position position="250"/>
    </location>
    <ligand>
        <name>Zn(2+)</name>
        <dbReference type="ChEBI" id="CHEBI:29105"/>
    </ligand>
</feature>
<dbReference type="Pfam" id="PF01406">
    <property type="entry name" value="tRNA-synt_1e"/>
    <property type="match status" value="1"/>
</dbReference>
<protein>
    <recommendedName>
        <fullName evidence="12">Cysteine--tRNA ligase</fullName>
        <ecNumber evidence="12">6.1.1.16</ecNumber>
    </recommendedName>
    <alternativeName>
        <fullName evidence="12">Cysteinyl-tRNA synthetase</fullName>
        <shortName evidence="12">CysRS</shortName>
    </alternativeName>
</protein>
<dbReference type="PRINTS" id="PR00983">
    <property type="entry name" value="TRNASYNTHCYS"/>
</dbReference>
<evidence type="ECO:0000256" key="6">
    <source>
        <dbReference type="ARBA" id="ARBA00022723"/>
    </source>
</evidence>
<evidence type="ECO:0000256" key="12">
    <source>
        <dbReference type="HAMAP-Rule" id="MF_00041"/>
    </source>
</evidence>
<keyword evidence="9 12" id="KW-0067">ATP-binding</keyword>
<dbReference type="InterPro" id="IPR032678">
    <property type="entry name" value="tRNA-synt_1_cat_dom"/>
</dbReference>
<keyword evidence="16" id="KW-1185">Reference proteome</keyword>
<accession>A0A1G1T532</accession>
<dbReference type="SUPFAM" id="SSF52374">
    <property type="entry name" value="Nucleotidylyl transferase"/>
    <property type="match status" value="1"/>
</dbReference>
<dbReference type="Proteomes" id="UP000177791">
    <property type="component" value="Unassembled WGS sequence"/>
</dbReference>
<keyword evidence="6 12" id="KW-0479">Metal-binding</keyword>
<dbReference type="SUPFAM" id="SSF47323">
    <property type="entry name" value="Anticodon-binding domain of a subclass of class I aminoacyl-tRNA synthetases"/>
    <property type="match status" value="1"/>
</dbReference>
<dbReference type="HAMAP" id="MF_00041">
    <property type="entry name" value="Cys_tRNA_synth"/>
    <property type="match status" value="1"/>
</dbReference>
<reference evidence="15 16" key="1">
    <citation type="submission" date="2016-08" db="EMBL/GenBank/DDBJ databases">
        <title>Hymenobacter coccineus sp. nov., Hymenobacter lapidarius sp. nov. and Hymenobacter glacialis sp. nov., isolated from Antarctic soil.</title>
        <authorList>
            <person name="Sedlacek I."/>
            <person name="Kralova S."/>
            <person name="Kyrova K."/>
            <person name="Maslanova I."/>
            <person name="Stankova E."/>
            <person name="Vrbovska V."/>
            <person name="Nemec M."/>
            <person name="Bartak M."/>
            <person name="Svec P."/>
            <person name="Busse H.-J."/>
            <person name="Pantucek R."/>
        </authorList>
    </citation>
    <scope>NUCLEOTIDE SEQUENCE [LARGE SCALE GENOMIC DNA]</scope>
    <source>
        <strain evidence="15 16">CCM 8648</strain>
    </source>
</reference>
<feature type="binding site" evidence="12">
    <location>
        <position position="225"/>
    </location>
    <ligand>
        <name>Zn(2+)</name>
        <dbReference type="ChEBI" id="CHEBI:29105"/>
    </ligand>
</feature>
<dbReference type="Pfam" id="PF09190">
    <property type="entry name" value="DALR_2"/>
    <property type="match status" value="1"/>
</dbReference>
<gene>
    <name evidence="12" type="primary">cysS</name>
    <name evidence="15" type="ORF">BEN48_13650</name>
</gene>
<proteinExistence type="inferred from homology"/>
<dbReference type="InterPro" id="IPR024909">
    <property type="entry name" value="Cys-tRNA/MSH_ligase"/>
</dbReference>
<dbReference type="OrthoDB" id="9815130at2"/>
<sequence length="523" mass="57801">MSLSLYNTLTRKKEEFQPVHAPQVGVYLCGPTVYSEAHLGNARGPVVFDVLTRYLRHLKYQVRYVRNITDVGHLESDADTGEDKMEKAARAARIEPMQVAQHFANRYRQHMMALGCLPPDIEPQASGHITEQIGMIEEIIANGFGYEVNGSVYFDVPNYNEAHRYGKLSNRSIEDQLGGTRDTLAGQDEKRSPLDFALWKKASPEHIMRWPSPWGEGFPGWHLECSAMSRKYLGNLSDIHGGGLDLMFPHHECEIAQCQASDTGTDESRVWMHNNMITVNGTKMSKSLGNFVLLGDLFQGPTGPLAQGYSPMVVRFFLLQAHYRSPVDVSDDALQAARKGYRKLMNGLRLLDKLVVGSSLSVAGENDAEPATDNQQPTTKPGDADLRKLTADLYTGLDDDLNTARSIASLFNLLRKFNTLATTPAALADVSAAALTEAVAAYRTLVVDILGLQDEPRANAEQLLELTLGFYSEAKNGAKEAKESAEDATPYYAKIDQIRAALKEQGIVIKDTKAGVEWAYSEE</sequence>
<keyword evidence="7 12" id="KW-0547">Nucleotide-binding</keyword>
<keyword evidence="4 12" id="KW-0963">Cytoplasm</keyword>
<organism evidence="15 16">
    <name type="scientific">Hymenobacter glacialis</name>
    <dbReference type="NCBI Taxonomy" id="1908236"/>
    <lineage>
        <taxon>Bacteria</taxon>
        <taxon>Pseudomonadati</taxon>
        <taxon>Bacteroidota</taxon>
        <taxon>Cytophagia</taxon>
        <taxon>Cytophagales</taxon>
        <taxon>Hymenobacteraceae</taxon>
        <taxon>Hymenobacter</taxon>
    </lineage>
</organism>
<dbReference type="AlphaFoldDB" id="A0A1G1T532"/>
<comment type="catalytic activity">
    <reaction evidence="12">
        <text>tRNA(Cys) + L-cysteine + ATP = L-cysteinyl-tRNA(Cys) + AMP + diphosphate</text>
        <dbReference type="Rhea" id="RHEA:17773"/>
        <dbReference type="Rhea" id="RHEA-COMP:9661"/>
        <dbReference type="Rhea" id="RHEA-COMP:9679"/>
        <dbReference type="ChEBI" id="CHEBI:30616"/>
        <dbReference type="ChEBI" id="CHEBI:33019"/>
        <dbReference type="ChEBI" id="CHEBI:35235"/>
        <dbReference type="ChEBI" id="CHEBI:78442"/>
        <dbReference type="ChEBI" id="CHEBI:78517"/>
        <dbReference type="ChEBI" id="CHEBI:456215"/>
        <dbReference type="EC" id="6.1.1.16"/>
    </reaction>
</comment>
<comment type="cofactor">
    <cofactor evidence="12">
        <name>Zn(2+)</name>
        <dbReference type="ChEBI" id="CHEBI:29105"/>
    </cofactor>
    <text evidence="12">Binds 1 zinc ion per subunit.</text>
</comment>
<dbReference type="GO" id="GO:0005524">
    <property type="term" value="F:ATP binding"/>
    <property type="evidence" value="ECO:0007669"/>
    <property type="project" value="UniProtKB-UniRule"/>
</dbReference>
<dbReference type="Gene3D" id="1.20.120.1910">
    <property type="entry name" value="Cysteine-tRNA ligase, C-terminal anti-codon recognition domain"/>
    <property type="match status" value="1"/>
</dbReference>
<dbReference type="GO" id="GO:0006423">
    <property type="term" value="P:cysteinyl-tRNA aminoacylation"/>
    <property type="evidence" value="ECO:0007669"/>
    <property type="project" value="UniProtKB-UniRule"/>
</dbReference>
<keyword evidence="5 12" id="KW-0436">Ligase</keyword>
<dbReference type="STRING" id="1908236.BEN48_13650"/>
<dbReference type="GO" id="GO:0008270">
    <property type="term" value="F:zinc ion binding"/>
    <property type="evidence" value="ECO:0007669"/>
    <property type="project" value="UniProtKB-UniRule"/>
</dbReference>
<comment type="subcellular location">
    <subcellularLocation>
        <location evidence="1 12">Cytoplasm</location>
    </subcellularLocation>
</comment>
<evidence type="ECO:0000256" key="10">
    <source>
        <dbReference type="ARBA" id="ARBA00022917"/>
    </source>
</evidence>
<evidence type="ECO:0000256" key="4">
    <source>
        <dbReference type="ARBA" id="ARBA00022490"/>
    </source>
</evidence>
<dbReference type="Gene3D" id="3.40.50.620">
    <property type="entry name" value="HUPs"/>
    <property type="match status" value="1"/>
</dbReference>
<evidence type="ECO:0000313" key="16">
    <source>
        <dbReference type="Proteomes" id="UP000177791"/>
    </source>
</evidence>
<dbReference type="PANTHER" id="PTHR10890">
    <property type="entry name" value="CYSTEINYL-TRNA SYNTHETASE"/>
    <property type="match status" value="1"/>
</dbReference>
<dbReference type="CDD" id="cd00672">
    <property type="entry name" value="CysRS_core"/>
    <property type="match status" value="1"/>
</dbReference>
<evidence type="ECO:0000313" key="15">
    <source>
        <dbReference type="EMBL" id="OGX85982.1"/>
    </source>
</evidence>
<evidence type="ECO:0000256" key="5">
    <source>
        <dbReference type="ARBA" id="ARBA00022598"/>
    </source>
</evidence>
<comment type="subunit">
    <text evidence="3 12">Monomer.</text>
</comment>